<dbReference type="Proteomes" id="UP000192738">
    <property type="component" value="Unassembled WGS sequence"/>
</dbReference>
<keyword evidence="4 7" id="KW-0418">Kinase</keyword>
<keyword evidence="3" id="KW-0547">Nucleotide-binding</keyword>
<dbReference type="EMBL" id="FWXI01000011">
    <property type="protein sequence ID" value="SMC86783.1"/>
    <property type="molecule type" value="Genomic_DNA"/>
</dbReference>
<keyword evidence="2" id="KW-0808">Transferase</keyword>
<evidence type="ECO:0000313" key="7">
    <source>
        <dbReference type="EMBL" id="SMC86783.1"/>
    </source>
</evidence>
<keyword evidence="8" id="KW-1185">Reference proteome</keyword>
<evidence type="ECO:0000256" key="3">
    <source>
        <dbReference type="ARBA" id="ARBA00022741"/>
    </source>
</evidence>
<sequence>MPQIITLGESMVMMVADQSDSLQFVTSYTRKIAGAESNVAIGLARLGHDVGWISAIGDDPFGTYIRNTIRGEGVDTSRVQILPEYQTGMLIKERNEIGDPKVFYYRRGSAASQITPDMVDESYFAETKILHVTGIFPALSETCLETLLKAIRIAKTKGALVTFDPNIRLKLWSKEQARATLLKIASLSDLIMPGRKEAELLIGTGNWDQVQEYFHTAGNRYIVMKDGPDGAFYSHRESNEVIEEGYAKGFPVRRVVDTVGAGDGFAVGVLSALLEGLTLKEAVVRGNAIGSLAVTVQGDVEGYPTRRQLEEYLAES</sequence>
<protein>
    <submittedName>
        <fullName evidence="7">5-dehydro-2-deoxygluconokinase</fullName>
    </submittedName>
</protein>
<proteinExistence type="inferred from homology"/>
<keyword evidence="5" id="KW-0067">ATP-binding</keyword>
<dbReference type="InterPro" id="IPR002173">
    <property type="entry name" value="Carboh/pur_kinase_PfkB_CS"/>
</dbReference>
<dbReference type="GO" id="GO:0016301">
    <property type="term" value="F:kinase activity"/>
    <property type="evidence" value="ECO:0007669"/>
    <property type="project" value="UniProtKB-KW"/>
</dbReference>
<reference evidence="7 8" key="1">
    <citation type="submission" date="2017-04" db="EMBL/GenBank/DDBJ databases">
        <authorList>
            <person name="Afonso C.L."/>
            <person name="Miller P.J."/>
            <person name="Scott M.A."/>
            <person name="Spackman E."/>
            <person name="Goraichik I."/>
            <person name="Dimitrov K.M."/>
            <person name="Suarez D.L."/>
            <person name="Swayne D.E."/>
        </authorList>
    </citation>
    <scope>NUCLEOTIDE SEQUENCE [LARGE SCALE GENOMIC DNA]</scope>
    <source>
        <strain evidence="7 8">DSM 5090</strain>
    </source>
</reference>
<dbReference type="AlphaFoldDB" id="A0A1W2CNJ0"/>
<dbReference type="CDD" id="cd01166">
    <property type="entry name" value="KdgK"/>
    <property type="match status" value="1"/>
</dbReference>
<dbReference type="RefSeq" id="WP_084576300.1">
    <property type="nucleotide sequence ID" value="NZ_CP155572.1"/>
</dbReference>
<dbReference type="GO" id="GO:0005524">
    <property type="term" value="F:ATP binding"/>
    <property type="evidence" value="ECO:0007669"/>
    <property type="project" value="UniProtKB-KW"/>
</dbReference>
<comment type="similarity">
    <text evidence="1">Belongs to the carbohydrate kinase PfkB family.</text>
</comment>
<gene>
    <name evidence="7" type="ORF">SAMN04488500_11148</name>
</gene>
<organism evidence="7 8">
    <name type="scientific">Sporomusa malonica</name>
    <dbReference type="NCBI Taxonomy" id="112901"/>
    <lineage>
        <taxon>Bacteria</taxon>
        <taxon>Bacillati</taxon>
        <taxon>Bacillota</taxon>
        <taxon>Negativicutes</taxon>
        <taxon>Selenomonadales</taxon>
        <taxon>Sporomusaceae</taxon>
        <taxon>Sporomusa</taxon>
    </lineage>
</organism>
<dbReference type="PANTHER" id="PTHR43085:SF1">
    <property type="entry name" value="PSEUDOURIDINE KINASE-RELATED"/>
    <property type="match status" value="1"/>
</dbReference>
<feature type="domain" description="Carbohydrate kinase PfkB" evidence="6">
    <location>
        <begin position="2"/>
        <end position="305"/>
    </location>
</feature>
<dbReference type="OrthoDB" id="9813569at2"/>
<accession>A0A1W2CNJ0</accession>
<dbReference type="PROSITE" id="PS00584">
    <property type="entry name" value="PFKB_KINASES_2"/>
    <property type="match status" value="1"/>
</dbReference>
<dbReference type="InterPro" id="IPR029056">
    <property type="entry name" value="Ribokinase-like"/>
</dbReference>
<dbReference type="Pfam" id="PF00294">
    <property type="entry name" value="PfkB"/>
    <property type="match status" value="1"/>
</dbReference>
<dbReference type="SUPFAM" id="SSF53613">
    <property type="entry name" value="Ribokinase-like"/>
    <property type="match status" value="1"/>
</dbReference>
<evidence type="ECO:0000256" key="4">
    <source>
        <dbReference type="ARBA" id="ARBA00022777"/>
    </source>
</evidence>
<evidence type="ECO:0000256" key="2">
    <source>
        <dbReference type="ARBA" id="ARBA00022679"/>
    </source>
</evidence>
<name>A0A1W2CNJ0_9FIRM</name>
<evidence type="ECO:0000256" key="1">
    <source>
        <dbReference type="ARBA" id="ARBA00010688"/>
    </source>
</evidence>
<dbReference type="PANTHER" id="PTHR43085">
    <property type="entry name" value="HEXOKINASE FAMILY MEMBER"/>
    <property type="match status" value="1"/>
</dbReference>
<dbReference type="InterPro" id="IPR050306">
    <property type="entry name" value="PfkB_Carbo_kinase"/>
</dbReference>
<evidence type="ECO:0000259" key="6">
    <source>
        <dbReference type="Pfam" id="PF00294"/>
    </source>
</evidence>
<dbReference type="Gene3D" id="3.40.1190.20">
    <property type="match status" value="1"/>
</dbReference>
<evidence type="ECO:0000313" key="8">
    <source>
        <dbReference type="Proteomes" id="UP000192738"/>
    </source>
</evidence>
<evidence type="ECO:0000256" key="5">
    <source>
        <dbReference type="ARBA" id="ARBA00022840"/>
    </source>
</evidence>
<dbReference type="STRING" id="112901.SAMN04488500_11148"/>
<dbReference type="InterPro" id="IPR011611">
    <property type="entry name" value="PfkB_dom"/>
</dbReference>